<reference evidence="5" key="1">
    <citation type="journal article" date="2020" name="bioRxiv">
        <title>A rank-normalized archaeal taxonomy based on genome phylogeny resolves widespread incomplete and uneven classifications.</title>
        <authorList>
            <person name="Rinke C."/>
            <person name="Chuvochina M."/>
            <person name="Mussig A.J."/>
            <person name="Chaumeil P.-A."/>
            <person name="Waite D.W."/>
            <person name="Whitman W.B."/>
            <person name="Parks D.H."/>
            <person name="Hugenholtz P."/>
        </authorList>
    </citation>
    <scope>NUCLEOTIDE SEQUENCE</scope>
    <source>
        <strain evidence="5">UBA12518</strain>
    </source>
</reference>
<proteinExistence type="inferred from homology"/>
<dbReference type="PROSITE" id="PS51880">
    <property type="entry name" value="TGS"/>
    <property type="match status" value="1"/>
</dbReference>
<dbReference type="GO" id="GO:0005525">
    <property type="term" value="F:GTP binding"/>
    <property type="evidence" value="ECO:0007669"/>
    <property type="project" value="InterPro"/>
</dbReference>
<dbReference type="InterPro" id="IPR012675">
    <property type="entry name" value="Beta-grasp_dom_sf"/>
</dbReference>
<dbReference type="Pfam" id="PF08438">
    <property type="entry name" value="YGR210-like_G4"/>
    <property type="match status" value="1"/>
</dbReference>
<dbReference type="AlphaFoldDB" id="A0A832RX63"/>
<dbReference type="SMR" id="A0A832RX63"/>
<evidence type="ECO:0000313" key="6">
    <source>
        <dbReference type="Proteomes" id="UP000600363"/>
    </source>
</evidence>
<evidence type="ECO:0000256" key="1">
    <source>
        <dbReference type="ARBA" id="ARBA00007476"/>
    </source>
</evidence>
<comment type="similarity">
    <text evidence="1">Belongs to the RelA/SpoT family.</text>
</comment>
<organism evidence="5 6">
    <name type="scientific">Methermicoccus shengliensis</name>
    <dbReference type="NCBI Taxonomy" id="660064"/>
    <lineage>
        <taxon>Archaea</taxon>
        <taxon>Methanobacteriati</taxon>
        <taxon>Methanobacteriota</taxon>
        <taxon>Stenosarchaea group</taxon>
        <taxon>Methanomicrobia</taxon>
        <taxon>Methanosarcinales</taxon>
        <taxon>Methermicoccaceae</taxon>
        <taxon>Methermicoccus</taxon>
    </lineage>
</organism>
<dbReference type="NCBIfam" id="NF007171">
    <property type="entry name" value="PRK09602.1"/>
    <property type="match status" value="1"/>
</dbReference>
<dbReference type="CDD" id="cd01669">
    <property type="entry name" value="TGS_MJ1332_like"/>
    <property type="match status" value="1"/>
</dbReference>
<protein>
    <submittedName>
        <fullName evidence="5">Redox-regulated ATPase YchF</fullName>
    </submittedName>
</protein>
<dbReference type="InterPro" id="IPR006073">
    <property type="entry name" value="GTP-bd"/>
</dbReference>
<dbReference type="InterPro" id="IPR004095">
    <property type="entry name" value="TGS"/>
</dbReference>
<keyword evidence="2" id="KW-0547">Nucleotide-binding</keyword>
<dbReference type="SUPFAM" id="SSF81271">
    <property type="entry name" value="TGS-like"/>
    <property type="match status" value="1"/>
</dbReference>
<evidence type="ECO:0000259" key="4">
    <source>
        <dbReference type="PROSITE" id="PS51880"/>
    </source>
</evidence>
<dbReference type="Gene3D" id="3.10.20.30">
    <property type="match status" value="1"/>
</dbReference>
<accession>A0A832RX63</accession>
<dbReference type="InterPro" id="IPR013646">
    <property type="entry name" value="YGR210-like_G4"/>
</dbReference>
<sequence length="396" mass="43468">MGVLRIREVALAGKPNCGKSTFFKAATLANVEIANYPFTTIDANIGISSVRVDCPCLELDERCGQCREGARFVPVGLIDVAGLVHDAHKGRGLGNAFLDRLREASSIVHVVDASGSTDAEGNPVGVGSHDPLEDVDILERELTYWMMQILVRGWDRLARRVQAEHTKIEHVIAEQLSGVGVSQAHVRAAISELGLPSDKPAAWHEHELLDLCDYLRSVSKPMLIAANKMDTAPEENLKRLKELHYTVVPTSAEAELVLRMAERAGLIEYVPGDGDFRITGTPTEKQLRALERVGELLERFGSTGVQECLNRAVLELLGLIVVYPVEDEAKWTDKDGRVLPDAFLMPRGSTPRDLAYEVHTELGEGFLYAVDGRTGRRLGESYELKSGDVIKIVAVK</sequence>
<dbReference type="GO" id="GO:0005737">
    <property type="term" value="C:cytoplasm"/>
    <property type="evidence" value="ECO:0007669"/>
    <property type="project" value="TreeGrafter"/>
</dbReference>
<dbReference type="PANTHER" id="PTHR23305">
    <property type="entry name" value="OBG GTPASE FAMILY"/>
    <property type="match status" value="1"/>
</dbReference>
<feature type="domain" description="TGS" evidence="4">
    <location>
        <begin position="318"/>
        <end position="394"/>
    </location>
</feature>
<dbReference type="InterPro" id="IPR012676">
    <property type="entry name" value="TGS-like"/>
</dbReference>
<gene>
    <name evidence="5" type="ORF">HA299_03355</name>
</gene>
<dbReference type="PANTHER" id="PTHR23305:SF1">
    <property type="entry name" value="OBG-TYPE G DOMAIN-CONTAINING PROTEIN"/>
    <property type="match status" value="1"/>
</dbReference>
<dbReference type="Pfam" id="PF01926">
    <property type="entry name" value="MMR_HSR1"/>
    <property type="match status" value="1"/>
</dbReference>
<dbReference type="EMBL" id="DUIH01000011">
    <property type="protein sequence ID" value="HIH69642.1"/>
    <property type="molecule type" value="Genomic_DNA"/>
</dbReference>
<dbReference type="PROSITE" id="PS51710">
    <property type="entry name" value="G_OBG"/>
    <property type="match status" value="1"/>
</dbReference>
<evidence type="ECO:0000256" key="2">
    <source>
        <dbReference type="ARBA" id="ARBA00022741"/>
    </source>
</evidence>
<dbReference type="InterPro" id="IPR031167">
    <property type="entry name" value="G_OBG"/>
</dbReference>
<dbReference type="Gene3D" id="1.10.8.470">
    <property type="match status" value="1"/>
</dbReference>
<dbReference type="FunFam" id="3.10.20.30:FF:000002">
    <property type="entry name" value="GTP pyrophosphokinase (RelA/SpoT)"/>
    <property type="match status" value="1"/>
</dbReference>
<dbReference type="InterPro" id="IPR027417">
    <property type="entry name" value="P-loop_NTPase"/>
</dbReference>
<dbReference type="CDD" id="cd01899">
    <property type="entry name" value="Ygr210"/>
    <property type="match status" value="1"/>
</dbReference>
<name>A0A832RX63_9EURY</name>
<dbReference type="PRINTS" id="PR00326">
    <property type="entry name" value="GTP1OBG"/>
</dbReference>
<dbReference type="Proteomes" id="UP000600363">
    <property type="component" value="Unassembled WGS sequence"/>
</dbReference>
<evidence type="ECO:0000259" key="3">
    <source>
        <dbReference type="PROSITE" id="PS51710"/>
    </source>
</evidence>
<dbReference type="Pfam" id="PF02824">
    <property type="entry name" value="TGS"/>
    <property type="match status" value="1"/>
</dbReference>
<feature type="domain" description="OBG-type G" evidence="3">
    <location>
        <begin position="7"/>
        <end position="270"/>
    </location>
</feature>
<dbReference type="SUPFAM" id="SSF52540">
    <property type="entry name" value="P-loop containing nucleoside triphosphate hydrolases"/>
    <property type="match status" value="1"/>
</dbReference>
<dbReference type="GO" id="GO:0016887">
    <property type="term" value="F:ATP hydrolysis activity"/>
    <property type="evidence" value="ECO:0007669"/>
    <property type="project" value="TreeGrafter"/>
</dbReference>
<comment type="caution">
    <text evidence="5">The sequence shown here is derived from an EMBL/GenBank/DDBJ whole genome shotgun (WGS) entry which is preliminary data.</text>
</comment>
<dbReference type="Gene3D" id="3.40.50.300">
    <property type="entry name" value="P-loop containing nucleotide triphosphate hydrolases"/>
    <property type="match status" value="1"/>
</dbReference>
<evidence type="ECO:0000313" key="5">
    <source>
        <dbReference type="EMBL" id="HIH69642.1"/>
    </source>
</evidence>